<reference evidence="2" key="1">
    <citation type="submission" date="2022-12" db="EMBL/GenBank/DDBJ databases">
        <authorList>
            <person name="Alioto T."/>
            <person name="Alioto T."/>
            <person name="Gomez Garrido J."/>
        </authorList>
    </citation>
    <scope>NUCLEOTIDE SEQUENCE</scope>
</reference>
<evidence type="ECO:0000313" key="3">
    <source>
        <dbReference type="Proteomes" id="UP001178461"/>
    </source>
</evidence>
<evidence type="ECO:0000313" key="2">
    <source>
        <dbReference type="EMBL" id="CAI5786758.1"/>
    </source>
</evidence>
<feature type="region of interest" description="Disordered" evidence="1">
    <location>
        <begin position="412"/>
        <end position="465"/>
    </location>
</feature>
<proteinExistence type="predicted"/>
<evidence type="ECO:0000256" key="1">
    <source>
        <dbReference type="SAM" id="MobiDB-lite"/>
    </source>
</evidence>
<keyword evidence="3" id="KW-1185">Reference proteome</keyword>
<feature type="compositionally biased region" description="Basic and acidic residues" evidence="1">
    <location>
        <begin position="444"/>
        <end position="456"/>
    </location>
</feature>
<dbReference type="Proteomes" id="UP001178461">
    <property type="component" value="Chromosome 10"/>
</dbReference>
<organism evidence="2 3">
    <name type="scientific">Podarcis lilfordi</name>
    <name type="common">Lilford's wall lizard</name>
    <dbReference type="NCBI Taxonomy" id="74358"/>
    <lineage>
        <taxon>Eukaryota</taxon>
        <taxon>Metazoa</taxon>
        <taxon>Chordata</taxon>
        <taxon>Craniata</taxon>
        <taxon>Vertebrata</taxon>
        <taxon>Euteleostomi</taxon>
        <taxon>Lepidosauria</taxon>
        <taxon>Squamata</taxon>
        <taxon>Bifurcata</taxon>
        <taxon>Unidentata</taxon>
        <taxon>Episquamata</taxon>
        <taxon>Laterata</taxon>
        <taxon>Lacertibaenia</taxon>
        <taxon>Lacertidae</taxon>
        <taxon>Podarcis</taxon>
    </lineage>
</organism>
<name>A0AA35PIJ5_9SAUR</name>
<gene>
    <name evidence="2" type="ORF">PODLI_1B037428</name>
</gene>
<protein>
    <submittedName>
        <fullName evidence="2">Uncharacterized protein</fullName>
    </submittedName>
</protein>
<accession>A0AA35PIJ5</accession>
<sequence length="465" mass="49132">MVPGSHRSPSPPPPLATFGSKQFGRPQRSSLCKTGRDLVTLPSHSNRQLSSVWVTVTTRHSPALTGEWQEGSFFLAACAVRSCMIPSRWRERSSRPCSNWDAGAETVTSRVSSSSCHIDCTGRFSPTELGGRWAPDGIRFLTWSPGCVVIGGKDYLAQGLVAKGDGGGGLLFSPPVASEGDLVRDSPSRLSPGRITWRLPQTPSGTWANRTHLPPPRLWLPTVMPALLAHRPDPAPSFDVPPARGRQTEPATEANVEVPAPPLPAPSGLRDASRPPPASGAQRQQLQPWAPGPREAPGLSLNLGLNFKIKVRGKGRAGAGRQSLLGRGPGGLRHPLTLWPRLTEKALAAPVGEDSKELEFKIDIDLTAGLGKEGGLAPNSSSGGAARRYPLLPGLRVGISEIASKLGGPGLFGSTLPPEPPKWNVTGSAAEQPGGSYPTPEQGESVREAGEGRWEGGRVGPKMLT</sequence>
<feature type="region of interest" description="Disordered" evidence="1">
    <location>
        <begin position="181"/>
        <end position="210"/>
    </location>
</feature>
<dbReference type="AlphaFoldDB" id="A0AA35PIJ5"/>
<dbReference type="EMBL" id="OX395135">
    <property type="protein sequence ID" value="CAI5786758.1"/>
    <property type="molecule type" value="Genomic_DNA"/>
</dbReference>
<feature type="region of interest" description="Disordered" evidence="1">
    <location>
        <begin position="1"/>
        <end position="25"/>
    </location>
</feature>
<feature type="compositionally biased region" description="Polar residues" evidence="1">
    <location>
        <begin position="199"/>
        <end position="209"/>
    </location>
</feature>
<feature type="region of interest" description="Disordered" evidence="1">
    <location>
        <begin position="230"/>
        <end position="297"/>
    </location>
</feature>